<evidence type="ECO:0000256" key="4">
    <source>
        <dbReference type="ARBA" id="ARBA00022989"/>
    </source>
</evidence>
<dbReference type="GO" id="GO:0005886">
    <property type="term" value="C:plasma membrane"/>
    <property type="evidence" value="ECO:0007669"/>
    <property type="project" value="UniProtKB-ARBA"/>
</dbReference>
<dbReference type="AlphaFoldDB" id="A0A1E7ENP6"/>
<evidence type="ECO:0000256" key="5">
    <source>
        <dbReference type="ARBA" id="ARBA00023136"/>
    </source>
</evidence>
<comment type="similarity">
    <text evidence="2">Belongs to the band 7/mec-2 family.</text>
</comment>
<dbReference type="GO" id="GO:0098552">
    <property type="term" value="C:side of membrane"/>
    <property type="evidence" value="ECO:0007669"/>
    <property type="project" value="UniProtKB-ARBA"/>
</dbReference>
<dbReference type="Proteomes" id="UP000095751">
    <property type="component" value="Unassembled WGS sequence"/>
</dbReference>
<keyword evidence="5" id="KW-0472">Membrane</keyword>
<dbReference type="InParanoid" id="A0A1E7ENP6"/>
<name>A0A1E7ENP6_9STRA</name>
<dbReference type="SMART" id="SM00244">
    <property type="entry name" value="PHB"/>
    <property type="match status" value="1"/>
</dbReference>
<dbReference type="Gene3D" id="3.30.479.30">
    <property type="entry name" value="Band 7 domain"/>
    <property type="match status" value="1"/>
</dbReference>
<reference evidence="7 8" key="1">
    <citation type="submission" date="2016-09" db="EMBL/GenBank/DDBJ databases">
        <title>Extensive genetic diversity and differential bi-allelic expression allows diatom success in the polar Southern Ocean.</title>
        <authorList>
            <consortium name="DOE Joint Genome Institute"/>
            <person name="Mock T."/>
            <person name="Otillar R.P."/>
            <person name="Strauss J."/>
            <person name="Dupont C."/>
            <person name="Frickenhaus S."/>
            <person name="Maumus F."/>
            <person name="Mcmullan M."/>
            <person name="Sanges R."/>
            <person name="Schmutz J."/>
            <person name="Toseland A."/>
            <person name="Valas R."/>
            <person name="Veluchamy A."/>
            <person name="Ward B.J."/>
            <person name="Allen A."/>
            <person name="Barry K."/>
            <person name="Falciatore A."/>
            <person name="Ferrante M."/>
            <person name="Fortunato A.E."/>
            <person name="Gloeckner G."/>
            <person name="Gruber A."/>
            <person name="Hipkin R."/>
            <person name="Janech M."/>
            <person name="Kroth P."/>
            <person name="Leese F."/>
            <person name="Lindquist E."/>
            <person name="Lyon B.R."/>
            <person name="Martin J."/>
            <person name="Mayer C."/>
            <person name="Parker M."/>
            <person name="Quesneville H."/>
            <person name="Raymond J."/>
            <person name="Uhlig C."/>
            <person name="Valentin K.U."/>
            <person name="Worden A.Z."/>
            <person name="Armbrust E.V."/>
            <person name="Bowler C."/>
            <person name="Green B."/>
            <person name="Moulton V."/>
            <person name="Van Oosterhout C."/>
            <person name="Grigoriev I."/>
        </authorList>
    </citation>
    <scope>NUCLEOTIDE SEQUENCE [LARGE SCALE GENOMIC DNA]</scope>
    <source>
        <strain evidence="7 8">CCMP1102</strain>
    </source>
</reference>
<dbReference type="CDD" id="cd08829">
    <property type="entry name" value="SPFH_paraslipin"/>
    <property type="match status" value="1"/>
</dbReference>
<evidence type="ECO:0000256" key="3">
    <source>
        <dbReference type="ARBA" id="ARBA00022692"/>
    </source>
</evidence>
<dbReference type="OrthoDB" id="434619at2759"/>
<feature type="non-terminal residue" evidence="7">
    <location>
        <position position="1"/>
    </location>
</feature>
<protein>
    <submittedName>
        <fullName evidence="7">Band_7-domain-containing protein</fullName>
    </submittedName>
</protein>
<keyword evidence="3" id="KW-0812">Transmembrane</keyword>
<feature type="domain" description="Band 7" evidence="6">
    <location>
        <begin position="14"/>
        <end position="172"/>
    </location>
</feature>
<organism evidence="7 8">
    <name type="scientific">Fragilariopsis cylindrus CCMP1102</name>
    <dbReference type="NCBI Taxonomy" id="635003"/>
    <lineage>
        <taxon>Eukaryota</taxon>
        <taxon>Sar</taxon>
        <taxon>Stramenopiles</taxon>
        <taxon>Ochrophyta</taxon>
        <taxon>Bacillariophyta</taxon>
        <taxon>Bacillariophyceae</taxon>
        <taxon>Bacillariophycidae</taxon>
        <taxon>Bacillariales</taxon>
        <taxon>Bacillariaceae</taxon>
        <taxon>Fragilariopsis</taxon>
    </lineage>
</organism>
<dbReference type="PANTHER" id="PTHR43327">
    <property type="entry name" value="STOMATIN-LIKE PROTEIN 2, MITOCHONDRIAL"/>
    <property type="match status" value="1"/>
</dbReference>
<dbReference type="KEGG" id="fcy:FRACYDRAFT_140218"/>
<gene>
    <name evidence="7" type="ORF">FRACYDRAFT_140218</name>
</gene>
<dbReference type="PANTHER" id="PTHR43327:SF10">
    <property type="entry name" value="STOMATIN-LIKE PROTEIN 2, MITOCHONDRIAL"/>
    <property type="match status" value="1"/>
</dbReference>
<dbReference type="Pfam" id="PF01145">
    <property type="entry name" value="Band_7"/>
    <property type="match status" value="1"/>
</dbReference>
<sequence length="285" mass="31414">RTIVFGAAAFCVKKSIKVVQQGDCSIVERFGKFHKELDPGLHFLIPFVDQIRATVTIREQVLDIPPQKCITSDNAPLAADAVVYWRIENGVRAIYAVENLKLAIQNLVLTQLRAEIGKLTLDDTFSAREKVNQVLLDELDVATEPWGVKITRVEVRDIIPNQEILRAMEMQMAAERTKRASIIKSEGERERSINEAEGSARSRIIDAEASAKSMILEADAEASKIETEAKGVARALDVIAAAISSSDTTTRDADAAKFQLMREYIATQRDLATSNNAKVIVTSSS</sequence>
<dbReference type="InterPro" id="IPR050710">
    <property type="entry name" value="Band7/mec-2_domain"/>
</dbReference>
<evidence type="ECO:0000256" key="1">
    <source>
        <dbReference type="ARBA" id="ARBA00004167"/>
    </source>
</evidence>
<evidence type="ECO:0000313" key="7">
    <source>
        <dbReference type="EMBL" id="OEU07474.1"/>
    </source>
</evidence>
<dbReference type="SUPFAM" id="SSF117892">
    <property type="entry name" value="Band 7/SPFH domain"/>
    <property type="match status" value="1"/>
</dbReference>
<proteinExistence type="inferred from homology"/>
<evidence type="ECO:0000313" key="8">
    <source>
        <dbReference type="Proteomes" id="UP000095751"/>
    </source>
</evidence>
<dbReference type="InterPro" id="IPR018080">
    <property type="entry name" value="Band_7/stomatin-like_CS"/>
</dbReference>
<dbReference type="InterPro" id="IPR001107">
    <property type="entry name" value="Band_7"/>
</dbReference>
<evidence type="ECO:0000256" key="2">
    <source>
        <dbReference type="ARBA" id="ARBA00008164"/>
    </source>
</evidence>
<dbReference type="InterPro" id="IPR036013">
    <property type="entry name" value="Band_7/SPFH_dom_sf"/>
</dbReference>
<dbReference type="EMBL" id="KV784385">
    <property type="protein sequence ID" value="OEU07474.1"/>
    <property type="molecule type" value="Genomic_DNA"/>
</dbReference>
<accession>A0A1E7ENP6</accession>
<evidence type="ECO:0000259" key="6">
    <source>
        <dbReference type="SMART" id="SM00244"/>
    </source>
</evidence>
<feature type="non-terminal residue" evidence="7">
    <location>
        <position position="285"/>
    </location>
</feature>
<dbReference type="PRINTS" id="PR00721">
    <property type="entry name" value="STOMATIN"/>
</dbReference>
<dbReference type="FunFam" id="3.30.479.30:FF:000004">
    <property type="entry name" value="Putative membrane protease family, stomatin"/>
    <property type="match status" value="1"/>
</dbReference>
<dbReference type="InterPro" id="IPR001972">
    <property type="entry name" value="Stomatin_HflK_fam"/>
</dbReference>
<dbReference type="PROSITE" id="PS01270">
    <property type="entry name" value="BAND_7"/>
    <property type="match status" value="1"/>
</dbReference>
<keyword evidence="8" id="KW-1185">Reference proteome</keyword>
<keyword evidence="4" id="KW-1133">Transmembrane helix</keyword>
<comment type="subcellular location">
    <subcellularLocation>
        <location evidence="1">Membrane</location>
        <topology evidence="1">Single-pass membrane protein</topology>
    </subcellularLocation>
</comment>